<dbReference type="PROSITE" id="PS00028">
    <property type="entry name" value="ZINC_FINGER_C2H2_1"/>
    <property type="match status" value="2"/>
</dbReference>
<dbReference type="AlphaFoldDB" id="A0AAN6DLP3"/>
<evidence type="ECO:0000256" key="8">
    <source>
        <dbReference type="SAM" id="MobiDB-lite"/>
    </source>
</evidence>
<keyword evidence="6" id="KW-0539">Nucleus</keyword>
<feature type="compositionally biased region" description="Polar residues" evidence="8">
    <location>
        <begin position="62"/>
        <end position="81"/>
    </location>
</feature>
<feature type="domain" description="C2H2-type" evidence="9">
    <location>
        <begin position="32"/>
        <end position="59"/>
    </location>
</feature>
<dbReference type="GO" id="GO:0000978">
    <property type="term" value="F:RNA polymerase II cis-regulatory region sequence-specific DNA binding"/>
    <property type="evidence" value="ECO:0007669"/>
    <property type="project" value="InterPro"/>
</dbReference>
<evidence type="ECO:0000313" key="11">
    <source>
        <dbReference type="Proteomes" id="UP001203852"/>
    </source>
</evidence>
<evidence type="ECO:0000256" key="3">
    <source>
        <dbReference type="ARBA" id="ARBA00022737"/>
    </source>
</evidence>
<evidence type="ECO:0000313" key="10">
    <source>
        <dbReference type="EMBL" id="KAI1608311.1"/>
    </source>
</evidence>
<dbReference type="Pfam" id="PF04082">
    <property type="entry name" value="Fungal_trans"/>
    <property type="match status" value="1"/>
</dbReference>
<dbReference type="InterPro" id="IPR051059">
    <property type="entry name" value="VerF-like"/>
</dbReference>
<dbReference type="InterPro" id="IPR013087">
    <property type="entry name" value="Znf_C2H2_type"/>
</dbReference>
<sequence length="887" mass="97608">MGALKCKVCDRVYSKSEHLKRHQRSHTKERPYQCPVCNKYFSRSDVLRRHQKNHLNGDEVTAASSKQDNVSGGDSAKQSNTSRDDNETLSAQIEQQQKEPNPPCPSEAELACQLMPDETIICTTENELIMTHDMLQPNNINETLSDKHGEGPPADHLTPTYLDIDDNINGTANDLPPTQQYHPVILSVDGPGHKRGPFASDPTMQDSEQQGLSYGADISLLPSVPPLDDFQLGHSTEMLDSWLFQYDPTLSMTPLPDLFPSLHLPTWVPESQLGMPNADHFSSNNVEETSGRRNLYCKEASQSLGSEIRQRQVSRWGFDDDCRQQMQLTLNSLTQAASVCSPQSSSSNAADNVSRDGSTTSYSFGEALLPSTETCEVALEIYFHQFHPTLSIIHLPTFTAKGAEFPMLFVLCLVGFSILGTPSATKLVSETFPMVIQLISTELQSSAARKGSLVAQLNLLATGLLALNLASITGQNSRRMAQAETLYINLVSIAQWHGLFSANGDHIMGEVLEAIVDDEARWHAWSRIECVKRLIVGLIEIDDWFASYFSTSPMIRSETLQILPPADNRQFHASTCSIWMQLTQKSQQTHTPYIGAAFQIPTEGLELSALPALLTLHQHQIYEANYRLVVSNERQGTDKVLEPWRLYSKDAKDSQLLSRLAGLPATSADPLKKADINGIISWHMSCMMLTANMRLFEEAAGMNGSTAVSGALDAIASWACTPTARRAVLHAAQVFKLLFHRRVSDVISVHAVAALFKSALVLSFYLLMAPRHDVTGFDRPLELFEEIDSSQVGSCGFSNVNASATNVLGISQGSHASIFIRDGGSFSITGIVHPPGYPSCGRVLLHAADLMQTLGKWKSRTFSQILHLLTDDLMDIDAADGEHEGSN</sequence>
<evidence type="ECO:0000256" key="2">
    <source>
        <dbReference type="ARBA" id="ARBA00022723"/>
    </source>
</evidence>
<keyword evidence="5" id="KW-0862">Zinc</keyword>
<dbReference type="InterPro" id="IPR036236">
    <property type="entry name" value="Znf_C2H2_sf"/>
</dbReference>
<keyword evidence="3" id="KW-0677">Repeat</keyword>
<dbReference type="GO" id="GO:0006351">
    <property type="term" value="P:DNA-templated transcription"/>
    <property type="evidence" value="ECO:0007669"/>
    <property type="project" value="InterPro"/>
</dbReference>
<keyword evidence="2" id="KW-0479">Metal-binding</keyword>
<dbReference type="GO" id="GO:0005634">
    <property type="term" value="C:nucleus"/>
    <property type="evidence" value="ECO:0007669"/>
    <property type="project" value="UniProtKB-SubCell"/>
</dbReference>
<dbReference type="EMBL" id="MU404364">
    <property type="protein sequence ID" value="KAI1608311.1"/>
    <property type="molecule type" value="Genomic_DNA"/>
</dbReference>
<dbReference type="PANTHER" id="PTHR40626:SF7">
    <property type="entry name" value="TRANSCRIPTION FACTOR, PUTATIVE (AFU_ORTHOLOGUE AFUA_1G04110)-RELATED"/>
    <property type="match status" value="1"/>
</dbReference>
<reference evidence="10" key="1">
    <citation type="journal article" date="2022" name="bioRxiv">
        <title>Deciphering the potential niche of two novel black yeast fungi from a biological soil crust based on their genomes, phenotypes, and melanin regulation.</title>
        <authorList>
            <consortium name="DOE Joint Genome Institute"/>
            <person name="Carr E.C."/>
            <person name="Barton Q."/>
            <person name="Grambo S."/>
            <person name="Sullivan M."/>
            <person name="Renfro C.M."/>
            <person name="Kuo A."/>
            <person name="Pangilinan J."/>
            <person name="Lipzen A."/>
            <person name="Keymanesh K."/>
            <person name="Savage E."/>
            <person name="Barry K."/>
            <person name="Grigoriev I.V."/>
            <person name="Riekhof W.R."/>
            <person name="Harris S.S."/>
        </authorList>
    </citation>
    <scope>NUCLEOTIDE SEQUENCE</scope>
    <source>
        <strain evidence="10">JF 03-4F</strain>
    </source>
</reference>
<keyword evidence="4 7" id="KW-0863">Zinc-finger</keyword>
<dbReference type="SUPFAM" id="SSF57667">
    <property type="entry name" value="beta-beta-alpha zinc fingers"/>
    <property type="match status" value="1"/>
</dbReference>
<evidence type="ECO:0000256" key="5">
    <source>
        <dbReference type="ARBA" id="ARBA00022833"/>
    </source>
</evidence>
<feature type="domain" description="C2H2-type" evidence="9">
    <location>
        <begin position="4"/>
        <end position="31"/>
    </location>
</feature>
<dbReference type="Proteomes" id="UP001203852">
    <property type="component" value="Unassembled WGS sequence"/>
</dbReference>
<feature type="compositionally biased region" description="Polar residues" evidence="8">
    <location>
        <begin position="88"/>
        <end position="99"/>
    </location>
</feature>
<evidence type="ECO:0000256" key="4">
    <source>
        <dbReference type="ARBA" id="ARBA00022771"/>
    </source>
</evidence>
<evidence type="ECO:0000259" key="9">
    <source>
        <dbReference type="PROSITE" id="PS50157"/>
    </source>
</evidence>
<evidence type="ECO:0000256" key="6">
    <source>
        <dbReference type="ARBA" id="ARBA00023242"/>
    </source>
</evidence>
<evidence type="ECO:0000256" key="7">
    <source>
        <dbReference type="PROSITE-ProRule" id="PRU00042"/>
    </source>
</evidence>
<dbReference type="PANTHER" id="PTHR40626">
    <property type="entry name" value="MIP31509P"/>
    <property type="match status" value="1"/>
</dbReference>
<dbReference type="CDD" id="cd12148">
    <property type="entry name" value="fungal_TF_MHR"/>
    <property type="match status" value="1"/>
</dbReference>
<gene>
    <name evidence="10" type="ORF">EDD36DRAFT_412664</name>
</gene>
<dbReference type="Pfam" id="PF00096">
    <property type="entry name" value="zf-C2H2"/>
    <property type="match status" value="2"/>
</dbReference>
<dbReference type="InterPro" id="IPR007219">
    <property type="entry name" value="XnlR_reg_dom"/>
</dbReference>
<name>A0AAN6DLP3_9EURO</name>
<dbReference type="GO" id="GO:0000785">
    <property type="term" value="C:chromatin"/>
    <property type="evidence" value="ECO:0007669"/>
    <property type="project" value="TreeGrafter"/>
</dbReference>
<proteinExistence type="predicted"/>
<protein>
    <recommendedName>
        <fullName evidence="9">C2H2-type domain-containing protein</fullName>
    </recommendedName>
</protein>
<feature type="region of interest" description="Disordered" evidence="8">
    <location>
        <begin position="55"/>
        <end position="108"/>
    </location>
</feature>
<dbReference type="GO" id="GO:0008270">
    <property type="term" value="F:zinc ion binding"/>
    <property type="evidence" value="ECO:0007669"/>
    <property type="project" value="UniProtKB-KW"/>
</dbReference>
<dbReference type="Gene3D" id="3.30.160.60">
    <property type="entry name" value="Classic Zinc Finger"/>
    <property type="match status" value="2"/>
</dbReference>
<keyword evidence="11" id="KW-1185">Reference proteome</keyword>
<comment type="subcellular location">
    <subcellularLocation>
        <location evidence="1">Nucleus</location>
    </subcellularLocation>
</comment>
<dbReference type="PROSITE" id="PS50157">
    <property type="entry name" value="ZINC_FINGER_C2H2_2"/>
    <property type="match status" value="2"/>
</dbReference>
<evidence type="ECO:0000256" key="1">
    <source>
        <dbReference type="ARBA" id="ARBA00004123"/>
    </source>
</evidence>
<comment type="caution">
    <text evidence="10">The sequence shown here is derived from an EMBL/GenBank/DDBJ whole genome shotgun (WGS) entry which is preliminary data.</text>
</comment>
<dbReference type="FunFam" id="3.30.160.60:FF:002343">
    <property type="entry name" value="Zinc finger protein 33A"/>
    <property type="match status" value="1"/>
</dbReference>
<organism evidence="10 11">
    <name type="scientific">Exophiala viscosa</name>
    <dbReference type="NCBI Taxonomy" id="2486360"/>
    <lineage>
        <taxon>Eukaryota</taxon>
        <taxon>Fungi</taxon>
        <taxon>Dikarya</taxon>
        <taxon>Ascomycota</taxon>
        <taxon>Pezizomycotina</taxon>
        <taxon>Eurotiomycetes</taxon>
        <taxon>Chaetothyriomycetidae</taxon>
        <taxon>Chaetothyriales</taxon>
        <taxon>Herpotrichiellaceae</taxon>
        <taxon>Exophiala</taxon>
    </lineage>
</organism>
<accession>A0AAN6DLP3</accession>
<dbReference type="GO" id="GO:0000981">
    <property type="term" value="F:DNA-binding transcription factor activity, RNA polymerase II-specific"/>
    <property type="evidence" value="ECO:0007669"/>
    <property type="project" value="InterPro"/>
</dbReference>
<dbReference type="SMART" id="SM00355">
    <property type="entry name" value="ZnF_C2H2"/>
    <property type="match status" value="2"/>
</dbReference>